<feature type="domain" description="Ras-associating" evidence="1">
    <location>
        <begin position="210"/>
        <end position="301"/>
    </location>
</feature>
<accession>A0AAV2QY84</accession>
<keyword evidence="3" id="KW-1185">Reference proteome</keyword>
<dbReference type="SMART" id="SM00314">
    <property type="entry name" value="RA"/>
    <property type="match status" value="2"/>
</dbReference>
<evidence type="ECO:0000259" key="1">
    <source>
        <dbReference type="PROSITE" id="PS50200"/>
    </source>
</evidence>
<dbReference type="Pfam" id="PF00788">
    <property type="entry name" value="RA"/>
    <property type="match status" value="2"/>
</dbReference>
<comment type="caution">
    <text evidence="2">The sequence shown here is derived from an EMBL/GenBank/DDBJ whole genome shotgun (WGS) entry which is preliminary data.</text>
</comment>
<dbReference type="CDD" id="cd17043">
    <property type="entry name" value="RA"/>
    <property type="match status" value="1"/>
</dbReference>
<dbReference type="PROSITE" id="PS50200">
    <property type="entry name" value="RA"/>
    <property type="match status" value="2"/>
</dbReference>
<dbReference type="EMBL" id="CAXKWB010011581">
    <property type="protein sequence ID" value="CAL4101929.1"/>
    <property type="molecule type" value="Genomic_DNA"/>
</dbReference>
<feature type="domain" description="Ras-associating" evidence="1">
    <location>
        <begin position="114"/>
        <end position="207"/>
    </location>
</feature>
<dbReference type="Proteomes" id="UP001497623">
    <property type="component" value="Unassembled WGS sequence"/>
</dbReference>
<protein>
    <recommendedName>
        <fullName evidence="1">Ras-associating domain-containing protein</fullName>
    </recommendedName>
</protein>
<gene>
    <name evidence="2" type="ORF">MNOR_LOCUS17130</name>
</gene>
<dbReference type="PANTHER" id="PTHR21298:SF2">
    <property type="entry name" value="GH01721P"/>
    <property type="match status" value="1"/>
</dbReference>
<evidence type="ECO:0000313" key="2">
    <source>
        <dbReference type="EMBL" id="CAL4101929.1"/>
    </source>
</evidence>
<dbReference type="Gene3D" id="3.10.20.90">
    <property type="entry name" value="Phosphatidylinositol 3-kinase Catalytic Subunit, Chain A, domain 1"/>
    <property type="match status" value="2"/>
</dbReference>
<dbReference type="GO" id="GO:0045743">
    <property type="term" value="P:positive regulation of fibroblast growth factor receptor signaling pathway"/>
    <property type="evidence" value="ECO:0007669"/>
    <property type="project" value="TreeGrafter"/>
</dbReference>
<dbReference type="InterPro" id="IPR000159">
    <property type="entry name" value="RA_dom"/>
</dbReference>
<dbReference type="SUPFAM" id="SSF54236">
    <property type="entry name" value="Ubiquitin-like"/>
    <property type="match status" value="2"/>
</dbReference>
<dbReference type="GO" id="GO:0007165">
    <property type="term" value="P:signal transduction"/>
    <property type="evidence" value="ECO:0007669"/>
    <property type="project" value="InterPro"/>
</dbReference>
<sequence>MLKYVQVSPYRSGSSAATTPVLGSVAERASSLSLTTVTPHHNPQLSSASSSCTSSSTCTYCSSSVDDSSCSTGEGRINGVDNVSLNSSYSSSMASLGQLGSRASSSVSLLPSPAKTMVRVWVRCLLQEMEYKTVCITNVTTCRQLVNSLLSKFKMKHRDPNLFFLTMEVTVRKTGVPVRTNLTLEDSARPAELLSCHPHGDSRLTLKMRPGGLMRVYDGALVAGSRYKSLLVSEKTTSDELIQLILLCNNIKNNIENYSLLMVHHNDGREHKLHHNDHPLVMMGKWTKSEHARLLIRKNVAHSQAQITQISTLRKINKNELPLRDTKIYQLESFKNFKTNSSNIFSSGNDIDHDIFSAKDTCLSTSCSPVQIRRTNGTCTTITISSNGASKVTMKSPFLKKNYKNKSLKSVQNKNKNFLDQSEDIEKVSRQSSENFNSEDKSSKPCWSLSNMELLETPIDGEDDTDVLNNTPTRRAHSYNDYENYFYI</sequence>
<dbReference type="PANTHER" id="PTHR21298">
    <property type="entry name" value="GH01721P"/>
    <property type="match status" value="1"/>
</dbReference>
<dbReference type="GO" id="GO:0045742">
    <property type="term" value="P:positive regulation of epidermal growth factor receptor signaling pathway"/>
    <property type="evidence" value="ECO:0007669"/>
    <property type="project" value="TreeGrafter"/>
</dbReference>
<name>A0AAV2QY84_MEGNR</name>
<dbReference type="InterPro" id="IPR029071">
    <property type="entry name" value="Ubiquitin-like_domsf"/>
</dbReference>
<organism evidence="2 3">
    <name type="scientific">Meganyctiphanes norvegica</name>
    <name type="common">Northern krill</name>
    <name type="synonym">Thysanopoda norvegica</name>
    <dbReference type="NCBI Taxonomy" id="48144"/>
    <lineage>
        <taxon>Eukaryota</taxon>
        <taxon>Metazoa</taxon>
        <taxon>Ecdysozoa</taxon>
        <taxon>Arthropoda</taxon>
        <taxon>Crustacea</taxon>
        <taxon>Multicrustacea</taxon>
        <taxon>Malacostraca</taxon>
        <taxon>Eumalacostraca</taxon>
        <taxon>Eucarida</taxon>
        <taxon>Euphausiacea</taxon>
        <taxon>Euphausiidae</taxon>
        <taxon>Meganyctiphanes</taxon>
    </lineage>
</organism>
<proteinExistence type="predicted"/>
<dbReference type="AlphaFoldDB" id="A0AAV2QY84"/>
<evidence type="ECO:0000313" key="3">
    <source>
        <dbReference type="Proteomes" id="UP001497623"/>
    </source>
</evidence>
<reference evidence="2 3" key="1">
    <citation type="submission" date="2024-05" db="EMBL/GenBank/DDBJ databases">
        <authorList>
            <person name="Wallberg A."/>
        </authorList>
    </citation>
    <scope>NUCLEOTIDE SEQUENCE [LARGE SCALE GENOMIC DNA]</scope>
</reference>